<dbReference type="InterPro" id="IPR003593">
    <property type="entry name" value="AAA+_ATPase"/>
</dbReference>
<dbReference type="InterPro" id="IPR003439">
    <property type="entry name" value="ABC_transporter-like_ATP-bd"/>
</dbReference>
<dbReference type="SUPFAM" id="SSF52540">
    <property type="entry name" value="P-loop containing nucleoside triphosphate hydrolases"/>
    <property type="match status" value="1"/>
</dbReference>
<dbReference type="InterPro" id="IPR050763">
    <property type="entry name" value="ABC_transporter_ATP-binding"/>
</dbReference>
<dbReference type="InterPro" id="IPR017871">
    <property type="entry name" value="ABC_transporter-like_CS"/>
</dbReference>
<keyword evidence="8" id="KW-1185">Reference proteome</keyword>
<evidence type="ECO:0000256" key="2">
    <source>
        <dbReference type="ARBA" id="ARBA00022448"/>
    </source>
</evidence>
<keyword evidence="5" id="KW-0046">Antibiotic resistance</keyword>
<dbReference type="Proteomes" id="UP001582793">
    <property type="component" value="Unassembled WGS sequence"/>
</dbReference>
<dbReference type="SMART" id="SM00382">
    <property type="entry name" value="AAA"/>
    <property type="match status" value="1"/>
</dbReference>
<comment type="caution">
    <text evidence="7">The sequence shown here is derived from an EMBL/GenBank/DDBJ whole genome shotgun (WGS) entry which is preliminary data.</text>
</comment>
<evidence type="ECO:0000313" key="7">
    <source>
        <dbReference type="EMBL" id="MFB6392147.1"/>
    </source>
</evidence>
<accession>A0ABV5CJN6</accession>
<protein>
    <submittedName>
        <fullName evidence="7">ATP-binding cassette domain-containing protein</fullName>
    </submittedName>
</protein>
<organism evidence="7 8">
    <name type="scientific">Polymorphospora lycopeni</name>
    <dbReference type="NCBI Taxonomy" id="3140240"/>
    <lineage>
        <taxon>Bacteria</taxon>
        <taxon>Bacillati</taxon>
        <taxon>Actinomycetota</taxon>
        <taxon>Actinomycetes</taxon>
        <taxon>Micromonosporales</taxon>
        <taxon>Micromonosporaceae</taxon>
        <taxon>Polymorphospora</taxon>
    </lineage>
</organism>
<feature type="domain" description="ABC transporter" evidence="6">
    <location>
        <begin position="2"/>
        <end position="237"/>
    </location>
</feature>
<dbReference type="PROSITE" id="PS00211">
    <property type="entry name" value="ABC_TRANSPORTER_1"/>
    <property type="match status" value="1"/>
</dbReference>
<dbReference type="PANTHER" id="PTHR42711:SF19">
    <property type="entry name" value="DOXORUBICIN RESISTANCE ATP-BINDING PROTEIN DRRA"/>
    <property type="match status" value="1"/>
</dbReference>
<reference evidence="7 8" key="1">
    <citation type="submission" date="2024-04" db="EMBL/GenBank/DDBJ databases">
        <title>Polymorphospora sp. isolated from Baiyangdian Lake in Xiong'an New Area.</title>
        <authorList>
            <person name="Zhang X."/>
            <person name="Liu J."/>
        </authorList>
    </citation>
    <scope>NUCLEOTIDE SEQUENCE [LARGE SCALE GENOMIC DNA]</scope>
    <source>
        <strain evidence="7 8">2-325</strain>
    </source>
</reference>
<evidence type="ECO:0000256" key="4">
    <source>
        <dbReference type="ARBA" id="ARBA00022840"/>
    </source>
</evidence>
<dbReference type="Pfam" id="PF00005">
    <property type="entry name" value="ABC_tran"/>
    <property type="match status" value="1"/>
</dbReference>
<proteinExistence type="predicted"/>
<evidence type="ECO:0000313" key="8">
    <source>
        <dbReference type="Proteomes" id="UP001582793"/>
    </source>
</evidence>
<dbReference type="PROSITE" id="PS50893">
    <property type="entry name" value="ABC_TRANSPORTER_2"/>
    <property type="match status" value="1"/>
</dbReference>
<evidence type="ECO:0000256" key="1">
    <source>
        <dbReference type="ARBA" id="ARBA00004202"/>
    </source>
</evidence>
<sequence>MIEAKGLTRHFTVRKTTVEAVRGIDLTVGTGELVALLGPNGAGKSTTLRMLTTLIPPTSGTARVAGHDITTDPRGVRRRIGYVGQGNGAGHSQRGRDELINQGRCYGLSRTDARTRAADLITTLDLAGVADRVVSSLSGGQRRRLDIAMGLIHAPELLFLDEPSTGLDPQNRANLQDHIRKLRADHGTTVVLTTHYLDEADSMAERVIVVDNGRVIADDTPARLKADLAGDRVTLVCADPDAARRAAVRAREVAARAGGPAGRAALAGPAGAAVEQIGDTATVRVPDGPGLLPGLLRALADDGVDVVRADVARPTLDDVFLNLTGRSLREGGIAGTEQESNR</sequence>
<comment type="subcellular location">
    <subcellularLocation>
        <location evidence="1">Cell membrane</location>
        <topology evidence="1">Peripheral membrane protein</topology>
    </subcellularLocation>
</comment>
<dbReference type="Gene3D" id="3.40.50.300">
    <property type="entry name" value="P-loop containing nucleotide triphosphate hydrolases"/>
    <property type="match status" value="1"/>
</dbReference>
<keyword evidence="3" id="KW-0547">Nucleotide-binding</keyword>
<dbReference type="RefSeq" id="WP_364218710.1">
    <property type="nucleotide sequence ID" value="NZ_JBCGDC010000006.1"/>
</dbReference>
<evidence type="ECO:0000256" key="3">
    <source>
        <dbReference type="ARBA" id="ARBA00022741"/>
    </source>
</evidence>
<dbReference type="EMBL" id="JBCGDC010000006">
    <property type="protein sequence ID" value="MFB6392147.1"/>
    <property type="molecule type" value="Genomic_DNA"/>
</dbReference>
<keyword evidence="2" id="KW-0813">Transport</keyword>
<keyword evidence="4 7" id="KW-0067">ATP-binding</keyword>
<gene>
    <name evidence="7" type="ORF">AAFH96_03380</name>
</gene>
<evidence type="ECO:0000259" key="6">
    <source>
        <dbReference type="PROSITE" id="PS50893"/>
    </source>
</evidence>
<dbReference type="InterPro" id="IPR027417">
    <property type="entry name" value="P-loop_NTPase"/>
</dbReference>
<dbReference type="GO" id="GO:0005524">
    <property type="term" value="F:ATP binding"/>
    <property type="evidence" value="ECO:0007669"/>
    <property type="project" value="UniProtKB-KW"/>
</dbReference>
<evidence type="ECO:0000256" key="5">
    <source>
        <dbReference type="ARBA" id="ARBA00023251"/>
    </source>
</evidence>
<dbReference type="PANTHER" id="PTHR42711">
    <property type="entry name" value="ABC TRANSPORTER ATP-BINDING PROTEIN"/>
    <property type="match status" value="1"/>
</dbReference>
<name>A0ABV5CJN6_9ACTN</name>